<reference evidence="1" key="2">
    <citation type="journal article" date="2019" name="IMA Fungus">
        <title>Genome sequencing and comparison of five Tilletia species to identify candidate genes for the detection of regulated species infecting wheat.</title>
        <authorList>
            <person name="Nguyen H.D.T."/>
            <person name="Sultana T."/>
            <person name="Kesanakurti P."/>
            <person name="Hambleton S."/>
        </authorList>
    </citation>
    <scope>NUCLEOTIDE SEQUENCE</scope>
    <source>
        <strain evidence="1">DAOMC 236426</strain>
    </source>
</reference>
<sequence>MTYSQRPGLPMYTTILPFHLLQDPRPILSAPFELSVSSFCTLCIRPLPPQAFTGRKYAPYMSLHLHQRVKCKLFFCSNCRQLSV</sequence>
<organism evidence="1 2">
    <name type="scientific">Tilletia controversa</name>
    <name type="common">dwarf bunt fungus</name>
    <dbReference type="NCBI Taxonomy" id="13291"/>
    <lineage>
        <taxon>Eukaryota</taxon>
        <taxon>Fungi</taxon>
        <taxon>Dikarya</taxon>
        <taxon>Basidiomycota</taxon>
        <taxon>Ustilaginomycotina</taxon>
        <taxon>Exobasidiomycetes</taxon>
        <taxon>Tilletiales</taxon>
        <taxon>Tilletiaceae</taxon>
        <taxon>Tilletia</taxon>
    </lineage>
</organism>
<keyword evidence="2" id="KW-1185">Reference proteome</keyword>
<protein>
    <submittedName>
        <fullName evidence="1">Uncharacterized protein</fullName>
    </submittedName>
</protein>
<dbReference type="EMBL" id="LWDE02000264">
    <property type="protein sequence ID" value="KAE8249787.1"/>
    <property type="molecule type" value="Genomic_DNA"/>
</dbReference>
<proteinExistence type="predicted"/>
<evidence type="ECO:0000313" key="2">
    <source>
        <dbReference type="Proteomes" id="UP000077684"/>
    </source>
</evidence>
<name>A0A8X7MV60_9BASI</name>
<gene>
    <name evidence="1" type="ORF">A4X06_0g3072</name>
</gene>
<dbReference type="AlphaFoldDB" id="A0A8X7MV60"/>
<dbReference type="Proteomes" id="UP000077684">
    <property type="component" value="Unassembled WGS sequence"/>
</dbReference>
<accession>A0A8X7MV60</accession>
<comment type="caution">
    <text evidence="1">The sequence shown here is derived from an EMBL/GenBank/DDBJ whole genome shotgun (WGS) entry which is preliminary data.</text>
</comment>
<evidence type="ECO:0000313" key="1">
    <source>
        <dbReference type="EMBL" id="KAE8249787.1"/>
    </source>
</evidence>
<reference evidence="1" key="1">
    <citation type="submission" date="2016-04" db="EMBL/GenBank/DDBJ databases">
        <authorList>
            <person name="Nguyen H.D."/>
            <person name="Samba Siva P."/>
            <person name="Cullis J."/>
            <person name="Levesque C.A."/>
            <person name="Hambleton S."/>
        </authorList>
    </citation>
    <scope>NUCLEOTIDE SEQUENCE</scope>
    <source>
        <strain evidence="1">DAOMC 236426</strain>
    </source>
</reference>